<comment type="subunit">
    <text evidence="8">Interacts with UBE2C/UbcH10 (E2 ubiquitin-conjugating enzyme). In vitro, interacts with cyclin-B.</text>
</comment>
<accession>A0A482X5F7</accession>
<evidence type="ECO:0000256" key="5">
    <source>
        <dbReference type="ARBA" id="ARBA00032234"/>
    </source>
</evidence>
<dbReference type="GO" id="GO:0005829">
    <property type="term" value="C:cytosol"/>
    <property type="evidence" value="ECO:0007669"/>
    <property type="project" value="TreeGrafter"/>
</dbReference>
<reference evidence="9 10" key="1">
    <citation type="journal article" date="2017" name="Gigascience">
        <title>Genome sequence of the small brown planthopper, Laodelphax striatellus.</title>
        <authorList>
            <person name="Zhu J."/>
            <person name="Jiang F."/>
            <person name="Wang X."/>
            <person name="Yang P."/>
            <person name="Bao Y."/>
            <person name="Zhao W."/>
            <person name="Wang W."/>
            <person name="Lu H."/>
            <person name="Wang Q."/>
            <person name="Cui N."/>
            <person name="Li J."/>
            <person name="Chen X."/>
            <person name="Luo L."/>
            <person name="Yu J."/>
            <person name="Kang L."/>
            <person name="Cui F."/>
        </authorList>
    </citation>
    <scope>NUCLEOTIDE SEQUENCE [LARGE SCALE GENOMIC DNA]</scope>
    <source>
        <strain evidence="9">Lst14</strain>
    </source>
</reference>
<comment type="function">
    <text evidence="7">E3 ubiquitin-protein ligase which accepts ubiquitin from specific E2 ubiquitin-conjugating enzymes, and transfers it to substrates, generally promoting their degradation by the proteasome. Independently of its E3 ubiquitin-protein ligase activity, acts as an inhibitor of CPSF3 endonuclease activity by blocking CPSF3 active site.</text>
</comment>
<evidence type="ECO:0000256" key="7">
    <source>
        <dbReference type="ARBA" id="ARBA00053831"/>
    </source>
</evidence>
<dbReference type="EC" id="2.3.2.26" evidence="2"/>
<dbReference type="InParanoid" id="A0A482X5F7"/>
<evidence type="ECO:0000256" key="1">
    <source>
        <dbReference type="ARBA" id="ARBA00000885"/>
    </source>
</evidence>
<dbReference type="GO" id="GO:0031624">
    <property type="term" value="F:ubiquitin conjugating enzyme binding"/>
    <property type="evidence" value="ECO:0007669"/>
    <property type="project" value="TreeGrafter"/>
</dbReference>
<evidence type="ECO:0000313" key="9">
    <source>
        <dbReference type="EMBL" id="RZF41099.1"/>
    </source>
</evidence>
<evidence type="ECO:0000256" key="3">
    <source>
        <dbReference type="ARBA" id="ARBA00013646"/>
    </source>
</evidence>
<dbReference type="PANTHER" id="PTHR31531:SF2">
    <property type="entry name" value="E3 UBIQUITIN-PROTEIN LIGASE E3D"/>
    <property type="match status" value="1"/>
</dbReference>
<gene>
    <name evidence="9" type="ORF">LSTR_LSTR002731</name>
</gene>
<protein>
    <recommendedName>
        <fullName evidence="3">E3 ubiquitin-protein ligase E3D</fullName>
        <ecNumber evidence="2">2.3.2.26</ecNumber>
    </recommendedName>
    <alternativeName>
        <fullName evidence="6">HECT-type E3 ubiquitin transferase E3D</fullName>
    </alternativeName>
    <alternativeName>
        <fullName evidence="5">UbcH10-binding protein with a HECT-like domain</fullName>
    </alternativeName>
    <alternativeName>
        <fullName evidence="4">Ubiquitin-conjugating enzyme E2C-binding protein</fullName>
    </alternativeName>
</protein>
<comment type="catalytic activity">
    <reaction evidence="1">
        <text>S-ubiquitinyl-[E2 ubiquitin-conjugating enzyme]-L-cysteine + [acceptor protein]-L-lysine = [E2 ubiquitin-conjugating enzyme]-L-cysteine + N(6)-ubiquitinyl-[acceptor protein]-L-lysine.</text>
        <dbReference type="EC" id="2.3.2.26"/>
    </reaction>
</comment>
<evidence type="ECO:0000256" key="6">
    <source>
        <dbReference type="ARBA" id="ARBA00032298"/>
    </source>
</evidence>
<sequence>MIVLIEVNWRLQACQVFILMKKRNVNDSVLLSVTPGSFELSFCKKTFKIEPVQVALKPQTLSGFIAERNNYSFRVNIITKKDFRSSENKAVCYNPKLIKLKATDIACANCGCVVCSNVSFKRILPLPSEGCDLSDFFCHNHGNELNSAQDKLRNISREDCLYGSYYFKINSDYLKGIKCGVVYCRRCLEWLGTKCDESVKLWNCSVNFSDSEMEEKKEPWLDFYNTVLLIANTCVRPLCKVIVRCQITDYSTQYLLLWVMDKNLNVLLYKVSSSSSSCLLEMKVAKVLYVFLEEETALFQEWQNDPCTENIEVSKQMFTDGILSLRLSSRIIPESSNKTNDMHIGYLGIPIDLLKLENL</sequence>
<dbReference type="GO" id="GO:0051865">
    <property type="term" value="P:protein autoubiquitination"/>
    <property type="evidence" value="ECO:0007669"/>
    <property type="project" value="TreeGrafter"/>
</dbReference>
<organism evidence="9 10">
    <name type="scientific">Laodelphax striatellus</name>
    <name type="common">Small brown planthopper</name>
    <name type="synonym">Delphax striatella</name>
    <dbReference type="NCBI Taxonomy" id="195883"/>
    <lineage>
        <taxon>Eukaryota</taxon>
        <taxon>Metazoa</taxon>
        <taxon>Ecdysozoa</taxon>
        <taxon>Arthropoda</taxon>
        <taxon>Hexapoda</taxon>
        <taxon>Insecta</taxon>
        <taxon>Pterygota</taxon>
        <taxon>Neoptera</taxon>
        <taxon>Paraneoptera</taxon>
        <taxon>Hemiptera</taxon>
        <taxon>Auchenorrhyncha</taxon>
        <taxon>Fulgoroidea</taxon>
        <taxon>Delphacidae</taxon>
        <taxon>Criomorphinae</taxon>
        <taxon>Laodelphax</taxon>
    </lineage>
</organism>
<evidence type="ECO:0000313" key="10">
    <source>
        <dbReference type="Proteomes" id="UP000291343"/>
    </source>
</evidence>
<dbReference type="EMBL" id="QKKF02017260">
    <property type="protein sequence ID" value="RZF41099.1"/>
    <property type="molecule type" value="Genomic_DNA"/>
</dbReference>
<dbReference type="Proteomes" id="UP000291343">
    <property type="component" value="Unassembled WGS sequence"/>
</dbReference>
<dbReference type="PANTHER" id="PTHR31531">
    <property type="entry name" value="E3 UBIQUITIN-PROTEIN LIGASE E3D FAMILY MEMBER"/>
    <property type="match status" value="1"/>
</dbReference>
<dbReference type="FunCoup" id="A0A482X5F7">
    <property type="interactions" value="7"/>
</dbReference>
<dbReference type="GO" id="GO:0000151">
    <property type="term" value="C:ubiquitin ligase complex"/>
    <property type="evidence" value="ECO:0007669"/>
    <property type="project" value="TreeGrafter"/>
</dbReference>
<dbReference type="GO" id="GO:0005634">
    <property type="term" value="C:nucleus"/>
    <property type="evidence" value="ECO:0007669"/>
    <property type="project" value="TreeGrafter"/>
</dbReference>
<proteinExistence type="predicted"/>
<comment type="caution">
    <text evidence="9">The sequence shown here is derived from an EMBL/GenBank/DDBJ whole genome shotgun (WGS) entry which is preliminary data.</text>
</comment>
<dbReference type="GO" id="GO:0000209">
    <property type="term" value="P:protein polyubiquitination"/>
    <property type="evidence" value="ECO:0007669"/>
    <property type="project" value="TreeGrafter"/>
</dbReference>
<dbReference type="GO" id="GO:0006513">
    <property type="term" value="P:protein monoubiquitination"/>
    <property type="evidence" value="ECO:0007669"/>
    <property type="project" value="TreeGrafter"/>
</dbReference>
<dbReference type="Pfam" id="PF09814">
    <property type="entry name" value="HECT_2"/>
    <property type="match status" value="1"/>
</dbReference>
<keyword evidence="10" id="KW-1185">Reference proteome</keyword>
<evidence type="ECO:0000256" key="8">
    <source>
        <dbReference type="ARBA" id="ARBA00064185"/>
    </source>
</evidence>
<dbReference type="GO" id="GO:0030332">
    <property type="term" value="F:cyclin binding"/>
    <property type="evidence" value="ECO:0007669"/>
    <property type="project" value="TreeGrafter"/>
</dbReference>
<evidence type="ECO:0000256" key="4">
    <source>
        <dbReference type="ARBA" id="ARBA00029737"/>
    </source>
</evidence>
<name>A0A482X5F7_LAOST</name>
<dbReference type="OrthoDB" id="10264956at2759"/>
<dbReference type="STRING" id="195883.A0A482X5F7"/>
<evidence type="ECO:0000256" key="2">
    <source>
        <dbReference type="ARBA" id="ARBA00012485"/>
    </source>
</evidence>
<dbReference type="GO" id="GO:0043161">
    <property type="term" value="P:proteasome-mediated ubiquitin-dependent protein catabolic process"/>
    <property type="evidence" value="ECO:0007669"/>
    <property type="project" value="TreeGrafter"/>
</dbReference>
<dbReference type="InterPro" id="IPR019193">
    <property type="entry name" value="UBQ-conj_enz_E2-bd_prot"/>
</dbReference>
<dbReference type="GO" id="GO:0061630">
    <property type="term" value="F:ubiquitin protein ligase activity"/>
    <property type="evidence" value="ECO:0007669"/>
    <property type="project" value="UniProtKB-EC"/>
</dbReference>
<dbReference type="AlphaFoldDB" id="A0A482X5F7"/>